<feature type="compositionally biased region" description="Polar residues" evidence="5">
    <location>
        <begin position="7"/>
        <end position="19"/>
    </location>
</feature>
<gene>
    <name evidence="7" type="ORF">AB675_2096</name>
</gene>
<keyword evidence="3" id="KW-0124">Carnitine biosynthesis</keyword>
<keyword evidence="7" id="KW-0223">Dioxygenase</keyword>
<dbReference type="SUPFAM" id="SSF51197">
    <property type="entry name" value="Clavaminate synthase-like"/>
    <property type="match status" value="1"/>
</dbReference>
<evidence type="ECO:0000313" key="7">
    <source>
        <dbReference type="EMBL" id="KPI42749.1"/>
    </source>
</evidence>
<dbReference type="InterPro" id="IPR050411">
    <property type="entry name" value="AlphaKG_dependent_hydroxylases"/>
</dbReference>
<dbReference type="GO" id="GO:0045329">
    <property type="term" value="P:carnitine biosynthetic process"/>
    <property type="evidence" value="ECO:0007669"/>
    <property type="project" value="UniProtKB-KW"/>
</dbReference>
<dbReference type="STRING" id="1664694.A0A0N0NPN4"/>
<dbReference type="Pfam" id="PF02668">
    <property type="entry name" value="TauD"/>
    <property type="match status" value="1"/>
</dbReference>
<dbReference type="EMBL" id="LFJN01000006">
    <property type="protein sequence ID" value="KPI42749.1"/>
    <property type="molecule type" value="Genomic_DNA"/>
</dbReference>
<evidence type="ECO:0000256" key="5">
    <source>
        <dbReference type="SAM" id="MobiDB-lite"/>
    </source>
</evidence>
<evidence type="ECO:0000256" key="2">
    <source>
        <dbReference type="ARBA" id="ARBA00005022"/>
    </source>
</evidence>
<feature type="region of interest" description="Disordered" evidence="5">
    <location>
        <begin position="1"/>
        <end position="32"/>
    </location>
</feature>
<dbReference type="Gene3D" id="3.60.130.10">
    <property type="entry name" value="Clavaminate synthase-like"/>
    <property type="match status" value="1"/>
</dbReference>
<reference evidence="7 8" key="1">
    <citation type="submission" date="2015-06" db="EMBL/GenBank/DDBJ databases">
        <title>Draft genome of the ant-associated black yeast Phialophora attae CBS 131958.</title>
        <authorList>
            <person name="Moreno L.F."/>
            <person name="Stielow B.J."/>
            <person name="de Hoog S."/>
            <person name="Vicente V.A."/>
            <person name="Weiss V.A."/>
            <person name="de Vries M."/>
            <person name="Cruz L.M."/>
            <person name="Souza E.M."/>
        </authorList>
    </citation>
    <scope>NUCLEOTIDE SEQUENCE [LARGE SCALE GENOMIC DNA]</scope>
    <source>
        <strain evidence="7 8">CBS 131958</strain>
    </source>
</reference>
<dbReference type="PANTHER" id="PTHR10696:SF51">
    <property type="entry name" value="TRIMETHYLLYSINE DIOXYGENASE, MITOCHONDRIAL"/>
    <property type="match status" value="1"/>
</dbReference>
<dbReference type="GeneID" id="28733919"/>
<protein>
    <submittedName>
        <fullName evidence="7">Trimethyllysine dioxygenase</fullName>
    </submittedName>
</protein>
<dbReference type="PANTHER" id="PTHR10696">
    <property type="entry name" value="GAMMA-BUTYROBETAINE HYDROXYLASE-RELATED"/>
    <property type="match status" value="1"/>
</dbReference>
<proteinExistence type="predicted"/>
<keyword evidence="4" id="KW-0560">Oxidoreductase</keyword>
<evidence type="ECO:0000256" key="1">
    <source>
        <dbReference type="ARBA" id="ARBA00001961"/>
    </source>
</evidence>
<accession>A0A0N0NPN4</accession>
<evidence type="ECO:0000256" key="3">
    <source>
        <dbReference type="ARBA" id="ARBA00022873"/>
    </source>
</evidence>
<comment type="cofactor">
    <cofactor evidence="1">
        <name>L-ascorbate</name>
        <dbReference type="ChEBI" id="CHEBI:38290"/>
    </cofactor>
</comment>
<dbReference type="Proteomes" id="UP000038010">
    <property type="component" value="Unassembled WGS sequence"/>
</dbReference>
<dbReference type="InterPro" id="IPR003819">
    <property type="entry name" value="TauD/TfdA-like"/>
</dbReference>
<comment type="caution">
    <text evidence="7">The sequence shown here is derived from an EMBL/GenBank/DDBJ whole genome shotgun (WGS) entry which is preliminary data.</text>
</comment>
<dbReference type="GO" id="GO:0051213">
    <property type="term" value="F:dioxygenase activity"/>
    <property type="evidence" value="ECO:0007669"/>
    <property type="project" value="UniProtKB-KW"/>
</dbReference>
<sequence>MKRHGQTRQWTKFSSNSPKPQTPYPSLKGPDAAEGQKSLFSNIWEHGLVFLPETPPTTEATIEILNTLGPIRHTHYGGFWDFTSEVNPIDTAYTNLSLPLHTDNSYFTEPAGLQLFHLLSHMPSTTESPQPGDFDPSLGGESTFSDGFAAAAALYHIDKKAYETLANTGIVFTAEGSPAGTFRNDLSTRPRGHPVLGHNSTRAHYSPDHLTQIRWNNCDRSALTRFSGHDIMLDWYRAAKLWDELLSSGDFEVEVKLQPGEPVVFDNWRILHGRKKFEGKRRMCGAYIGMDDFKAGAGRLGVL</sequence>
<dbReference type="OrthoDB" id="408743at2759"/>
<evidence type="ECO:0000313" key="8">
    <source>
        <dbReference type="Proteomes" id="UP000038010"/>
    </source>
</evidence>
<evidence type="ECO:0000256" key="4">
    <source>
        <dbReference type="ARBA" id="ARBA00023002"/>
    </source>
</evidence>
<evidence type="ECO:0000259" key="6">
    <source>
        <dbReference type="Pfam" id="PF02668"/>
    </source>
</evidence>
<dbReference type="RefSeq" id="XP_018002712.1">
    <property type="nucleotide sequence ID" value="XM_018142039.1"/>
</dbReference>
<keyword evidence="8" id="KW-1185">Reference proteome</keyword>
<dbReference type="InterPro" id="IPR042098">
    <property type="entry name" value="TauD-like_sf"/>
</dbReference>
<feature type="domain" description="TauD/TfdA-like" evidence="6">
    <location>
        <begin position="35"/>
        <end position="287"/>
    </location>
</feature>
<organism evidence="7 8">
    <name type="scientific">Cyphellophora attinorum</name>
    <dbReference type="NCBI Taxonomy" id="1664694"/>
    <lineage>
        <taxon>Eukaryota</taxon>
        <taxon>Fungi</taxon>
        <taxon>Dikarya</taxon>
        <taxon>Ascomycota</taxon>
        <taxon>Pezizomycotina</taxon>
        <taxon>Eurotiomycetes</taxon>
        <taxon>Chaetothyriomycetidae</taxon>
        <taxon>Chaetothyriales</taxon>
        <taxon>Cyphellophoraceae</taxon>
        <taxon>Cyphellophora</taxon>
    </lineage>
</organism>
<dbReference type="VEuPathDB" id="FungiDB:AB675_2096"/>
<name>A0A0N0NPN4_9EURO</name>
<comment type="pathway">
    <text evidence="2">Amine and polyamine biosynthesis; carnitine biosynthesis.</text>
</comment>
<dbReference type="GO" id="GO:0005739">
    <property type="term" value="C:mitochondrion"/>
    <property type="evidence" value="ECO:0007669"/>
    <property type="project" value="TreeGrafter"/>
</dbReference>
<dbReference type="AlphaFoldDB" id="A0A0N0NPN4"/>